<dbReference type="KEGG" id="izh:FEM41_12755"/>
<keyword evidence="1" id="KW-0472">Membrane</keyword>
<organism evidence="2 3">
    <name type="scientific">Jejubacter calystegiae</name>
    <dbReference type="NCBI Taxonomy" id="2579935"/>
    <lineage>
        <taxon>Bacteria</taxon>
        <taxon>Pseudomonadati</taxon>
        <taxon>Pseudomonadota</taxon>
        <taxon>Gammaproteobacteria</taxon>
        <taxon>Enterobacterales</taxon>
        <taxon>Enterobacteriaceae</taxon>
        <taxon>Jejubacter</taxon>
    </lineage>
</organism>
<sequence>MTKKSALFKFFLPALLLAVMVFLFWRPEPDPQEQAWYVSVYCRASAGSTSSESLQAAVEGTRPGASRQRFNRQAASEVLGAWKKLDKEQQRIARRDETQCRRLLLDKLAQ</sequence>
<keyword evidence="1" id="KW-0812">Transmembrane</keyword>
<dbReference type="OrthoDB" id="9114396at2"/>
<dbReference type="EMBL" id="CP040428">
    <property type="protein sequence ID" value="QCT20455.1"/>
    <property type="molecule type" value="Genomic_DNA"/>
</dbReference>
<evidence type="ECO:0000313" key="2">
    <source>
        <dbReference type="EMBL" id="QCT20455.1"/>
    </source>
</evidence>
<dbReference type="AlphaFoldDB" id="A0A4P8YI85"/>
<evidence type="ECO:0000313" key="3">
    <source>
        <dbReference type="Proteomes" id="UP000302163"/>
    </source>
</evidence>
<dbReference type="RefSeq" id="WP_138096330.1">
    <property type="nucleotide sequence ID" value="NZ_CP040428.1"/>
</dbReference>
<gene>
    <name evidence="2" type="ORF">FEM41_12755</name>
</gene>
<protein>
    <submittedName>
        <fullName evidence="2">Uncharacterized protein</fullName>
    </submittedName>
</protein>
<keyword evidence="1" id="KW-1133">Transmembrane helix</keyword>
<accession>A0A4P8YI85</accession>
<name>A0A4P8YI85_9ENTR</name>
<evidence type="ECO:0000256" key="1">
    <source>
        <dbReference type="SAM" id="Phobius"/>
    </source>
</evidence>
<reference evidence="2 3" key="1">
    <citation type="submission" date="2019-05" db="EMBL/GenBank/DDBJ databases">
        <title>Complete genome sequence of Izhakiella calystegiae KSNA2, an endophyte isolated from beach morning glory (Calystegia soldanella).</title>
        <authorList>
            <person name="Jiang L."/>
            <person name="Jeong J.C."/>
            <person name="Kim C.Y."/>
            <person name="Kim D.H."/>
            <person name="Kim S.W."/>
            <person name="Lee j."/>
        </authorList>
    </citation>
    <scope>NUCLEOTIDE SEQUENCE [LARGE SCALE GENOMIC DNA]</scope>
    <source>
        <strain evidence="2 3">KSNA2</strain>
    </source>
</reference>
<keyword evidence="3" id="KW-1185">Reference proteome</keyword>
<feature type="transmembrane region" description="Helical" evidence="1">
    <location>
        <begin position="7"/>
        <end position="25"/>
    </location>
</feature>
<proteinExistence type="predicted"/>
<dbReference type="Proteomes" id="UP000302163">
    <property type="component" value="Chromosome"/>
</dbReference>